<evidence type="ECO:0000256" key="3">
    <source>
        <dbReference type="ARBA" id="ARBA00023242"/>
    </source>
</evidence>
<comment type="subcellular location">
    <subcellularLocation>
        <location evidence="1 6">Nucleus</location>
    </subcellularLocation>
</comment>
<dbReference type="CDD" id="cd07521">
    <property type="entry name" value="HAD_FCP1-like"/>
    <property type="match status" value="1"/>
</dbReference>
<dbReference type="InterPro" id="IPR039189">
    <property type="entry name" value="Fcp1"/>
</dbReference>
<dbReference type="PANTHER" id="PTHR23081:SF19">
    <property type="entry name" value="RNA POLYMERASE II C-TERMINAL DOMAIN PHOSPHATASE-LIKE"/>
    <property type="match status" value="1"/>
</dbReference>
<dbReference type="Gene3D" id="3.40.50.10190">
    <property type="entry name" value="BRCT domain"/>
    <property type="match status" value="1"/>
</dbReference>
<keyword evidence="2 6" id="KW-0378">Hydrolase</keyword>
<organism evidence="9 10">
    <name type="scientific">Paspalum notatum var. saurae</name>
    <dbReference type="NCBI Taxonomy" id="547442"/>
    <lineage>
        <taxon>Eukaryota</taxon>
        <taxon>Viridiplantae</taxon>
        <taxon>Streptophyta</taxon>
        <taxon>Embryophyta</taxon>
        <taxon>Tracheophyta</taxon>
        <taxon>Spermatophyta</taxon>
        <taxon>Magnoliopsida</taxon>
        <taxon>Liliopsida</taxon>
        <taxon>Poales</taxon>
        <taxon>Poaceae</taxon>
        <taxon>PACMAD clade</taxon>
        <taxon>Panicoideae</taxon>
        <taxon>Andropogonodae</taxon>
        <taxon>Paspaleae</taxon>
        <taxon>Paspalinae</taxon>
        <taxon>Paspalum</taxon>
    </lineage>
</organism>
<sequence length="531" mass="57379">MSGMKQGGNEDDDSPCCPPHPAFVHGLCSKCGAKEDTGGGAPGPGVAVEYWLMKDDDDDSPCCPPHPAFVNGLCSKCGAKEDDTAGGLLGDGVTVAYYKTNQGGDAAAAEHCPPHPGFVGGLCSRCGAMEEDTAGGALGVTVAYETMKQGVDAGASASSLAAVGALVTQALPMTNIPRAPDQATLLLTKKLILILDLDHTLLNSTRLNKFSPIEQEKGFTSNTMDDPSMGIFRLDRYSINMLTKLRPFARGFLAQANTMFEMYVYTLGGPDYARAVVQLLDPDGAYFGERVVSSQESSRRDMKSLDVIPGAEDAAATVVIIDDTETVWPWHQDNLILIDRYFYFASGCNKLDYQFNSLAEQGLDEKEHDGALAVVLSVLGRVHKGFFDSVHDHGGHRADVRAVIREARSQVLRGCTLVFSLSESAEDNGEDSPMRPLAEKLGAVCQVDVDQTVTHVVAEDPRTQKAQWARSNVKFLVNPEWIKVASSRWCRQDELKGFGWHCNGEKMELPFGPDSHLLAMRVGTVNVQRAD</sequence>
<evidence type="ECO:0000256" key="5">
    <source>
        <dbReference type="ARBA" id="ARBA00048336"/>
    </source>
</evidence>
<evidence type="ECO:0000313" key="10">
    <source>
        <dbReference type="Proteomes" id="UP001341281"/>
    </source>
</evidence>
<evidence type="ECO:0000256" key="2">
    <source>
        <dbReference type="ARBA" id="ARBA00022801"/>
    </source>
</evidence>
<feature type="domain" description="BRCT" evidence="7">
    <location>
        <begin position="407"/>
        <end position="482"/>
    </location>
</feature>
<dbReference type="InterPro" id="IPR004274">
    <property type="entry name" value="FCP1_dom"/>
</dbReference>
<evidence type="ECO:0000256" key="6">
    <source>
        <dbReference type="RuleBase" id="RU366066"/>
    </source>
</evidence>
<dbReference type="InterPro" id="IPR023214">
    <property type="entry name" value="HAD_sf"/>
</dbReference>
<dbReference type="EMBL" id="CP144749">
    <property type="protein sequence ID" value="WVZ73307.1"/>
    <property type="molecule type" value="Genomic_DNA"/>
</dbReference>
<dbReference type="EC" id="3.1.3.16" evidence="6"/>
<dbReference type="Pfam" id="PF03031">
    <property type="entry name" value="NIF"/>
    <property type="match status" value="1"/>
</dbReference>
<dbReference type="PROSITE" id="PS50969">
    <property type="entry name" value="FCP1"/>
    <property type="match status" value="1"/>
</dbReference>
<evidence type="ECO:0000313" key="9">
    <source>
        <dbReference type="EMBL" id="WVZ73307.1"/>
    </source>
</evidence>
<name>A0AAQ3TL17_PASNO</name>
<dbReference type="CDD" id="cd17729">
    <property type="entry name" value="BRCT_CTDP1"/>
    <property type="match status" value="1"/>
</dbReference>
<dbReference type="PANTHER" id="PTHR23081">
    <property type="entry name" value="RNA POLYMERASE II CTD PHOSPHATASE"/>
    <property type="match status" value="1"/>
</dbReference>
<dbReference type="InterPro" id="IPR011947">
    <property type="entry name" value="FCP1_euk"/>
</dbReference>
<comment type="catalytic activity">
    <reaction evidence="5 6">
        <text>O-phospho-L-threonyl-[protein] + H2O = L-threonyl-[protein] + phosphate</text>
        <dbReference type="Rhea" id="RHEA:47004"/>
        <dbReference type="Rhea" id="RHEA-COMP:11060"/>
        <dbReference type="Rhea" id="RHEA-COMP:11605"/>
        <dbReference type="ChEBI" id="CHEBI:15377"/>
        <dbReference type="ChEBI" id="CHEBI:30013"/>
        <dbReference type="ChEBI" id="CHEBI:43474"/>
        <dbReference type="ChEBI" id="CHEBI:61977"/>
        <dbReference type="EC" id="3.1.3.16"/>
    </reaction>
</comment>
<dbReference type="Pfam" id="PF00533">
    <property type="entry name" value="BRCT"/>
    <property type="match status" value="1"/>
</dbReference>
<dbReference type="NCBIfam" id="TIGR02250">
    <property type="entry name" value="FCP1_euk"/>
    <property type="match status" value="1"/>
</dbReference>
<evidence type="ECO:0000259" key="7">
    <source>
        <dbReference type="PROSITE" id="PS50172"/>
    </source>
</evidence>
<dbReference type="InterPro" id="IPR001357">
    <property type="entry name" value="BRCT_dom"/>
</dbReference>
<dbReference type="SMART" id="SM00577">
    <property type="entry name" value="CPDc"/>
    <property type="match status" value="1"/>
</dbReference>
<keyword evidence="10" id="KW-1185">Reference proteome</keyword>
<evidence type="ECO:0000256" key="4">
    <source>
        <dbReference type="ARBA" id="ARBA00047761"/>
    </source>
</evidence>
<reference evidence="9 10" key="1">
    <citation type="submission" date="2024-02" db="EMBL/GenBank/DDBJ databases">
        <title>High-quality chromosome-scale genome assembly of Pensacola bahiagrass (Paspalum notatum Flugge var. saurae).</title>
        <authorList>
            <person name="Vega J.M."/>
            <person name="Podio M."/>
            <person name="Orjuela J."/>
            <person name="Siena L.A."/>
            <person name="Pessino S.C."/>
            <person name="Combes M.C."/>
            <person name="Mariac C."/>
            <person name="Albertini E."/>
            <person name="Pupilli F."/>
            <person name="Ortiz J.P.A."/>
            <person name="Leblanc O."/>
        </authorList>
    </citation>
    <scope>NUCLEOTIDE SEQUENCE [LARGE SCALE GENOMIC DNA]</scope>
    <source>
        <strain evidence="9">R1</strain>
        <tissue evidence="9">Leaf</tissue>
    </source>
</reference>
<evidence type="ECO:0000256" key="1">
    <source>
        <dbReference type="ARBA" id="ARBA00004123"/>
    </source>
</evidence>
<comment type="catalytic activity">
    <reaction evidence="4 6">
        <text>O-phospho-L-seryl-[protein] + H2O = L-seryl-[protein] + phosphate</text>
        <dbReference type="Rhea" id="RHEA:20629"/>
        <dbReference type="Rhea" id="RHEA-COMP:9863"/>
        <dbReference type="Rhea" id="RHEA-COMP:11604"/>
        <dbReference type="ChEBI" id="CHEBI:15377"/>
        <dbReference type="ChEBI" id="CHEBI:29999"/>
        <dbReference type="ChEBI" id="CHEBI:43474"/>
        <dbReference type="ChEBI" id="CHEBI:83421"/>
        <dbReference type="EC" id="3.1.3.16"/>
    </reaction>
</comment>
<dbReference type="SUPFAM" id="SSF52113">
    <property type="entry name" value="BRCT domain"/>
    <property type="match status" value="1"/>
</dbReference>
<dbReference type="PROSITE" id="PS50172">
    <property type="entry name" value="BRCT"/>
    <property type="match status" value="1"/>
</dbReference>
<dbReference type="SUPFAM" id="SSF56784">
    <property type="entry name" value="HAD-like"/>
    <property type="match status" value="1"/>
</dbReference>
<evidence type="ECO:0000259" key="8">
    <source>
        <dbReference type="PROSITE" id="PS50969"/>
    </source>
</evidence>
<dbReference type="GO" id="GO:0008420">
    <property type="term" value="F:RNA polymerase II CTD heptapeptide repeat phosphatase activity"/>
    <property type="evidence" value="ECO:0007669"/>
    <property type="project" value="UniProtKB-UniRule"/>
</dbReference>
<dbReference type="Proteomes" id="UP001341281">
    <property type="component" value="Chromosome 05"/>
</dbReference>
<dbReference type="InterPro" id="IPR036412">
    <property type="entry name" value="HAD-like_sf"/>
</dbReference>
<gene>
    <name evidence="9" type="ORF">U9M48_021631</name>
</gene>
<accession>A0AAQ3TL17</accession>
<feature type="domain" description="FCP1 homology" evidence="8">
    <location>
        <begin position="186"/>
        <end position="361"/>
    </location>
</feature>
<keyword evidence="3 6" id="KW-0539">Nucleus</keyword>
<comment type="function">
    <text evidence="6">This promotes the activity of RNA polymerase II.</text>
</comment>
<protein>
    <recommendedName>
        <fullName evidence="6">RNA polymerase II C-terminal domain phosphatase-like</fullName>
        <ecNumber evidence="6">3.1.3.16</ecNumber>
    </recommendedName>
</protein>
<dbReference type="GO" id="GO:0005634">
    <property type="term" value="C:nucleus"/>
    <property type="evidence" value="ECO:0007669"/>
    <property type="project" value="UniProtKB-SubCell"/>
</dbReference>
<proteinExistence type="predicted"/>
<dbReference type="InterPro" id="IPR036420">
    <property type="entry name" value="BRCT_dom_sf"/>
</dbReference>
<dbReference type="Gene3D" id="3.40.50.1000">
    <property type="entry name" value="HAD superfamily/HAD-like"/>
    <property type="match status" value="1"/>
</dbReference>
<dbReference type="AlphaFoldDB" id="A0AAQ3TL17"/>